<dbReference type="InterPro" id="IPR013785">
    <property type="entry name" value="Aldolase_TIM"/>
</dbReference>
<dbReference type="PROSITE" id="PS51918">
    <property type="entry name" value="RADICAL_SAM"/>
    <property type="match status" value="1"/>
</dbReference>
<feature type="region of interest" description="Disordered" evidence="6">
    <location>
        <begin position="543"/>
        <end position="598"/>
    </location>
</feature>
<evidence type="ECO:0000256" key="5">
    <source>
        <dbReference type="ARBA" id="ARBA00023014"/>
    </source>
</evidence>
<keyword evidence="2" id="KW-0949">S-adenosyl-L-methionine</keyword>
<dbReference type="InterPro" id="IPR058240">
    <property type="entry name" value="rSAM_sf"/>
</dbReference>
<feature type="domain" description="Radical SAM core" evidence="7">
    <location>
        <begin position="193"/>
        <end position="426"/>
    </location>
</feature>
<comment type="caution">
    <text evidence="8">The sequence shown here is derived from an EMBL/GenBank/DDBJ whole genome shotgun (WGS) entry which is preliminary data.</text>
</comment>
<dbReference type="InterPro" id="IPR007197">
    <property type="entry name" value="rSAM"/>
</dbReference>
<dbReference type="Gene3D" id="3.20.20.70">
    <property type="entry name" value="Aldolase class I"/>
    <property type="match status" value="1"/>
</dbReference>
<dbReference type="GO" id="GO:0003824">
    <property type="term" value="F:catalytic activity"/>
    <property type="evidence" value="ECO:0007669"/>
    <property type="project" value="InterPro"/>
</dbReference>
<accession>A0A3A4N7G7</accession>
<dbReference type="InterPro" id="IPR051198">
    <property type="entry name" value="BchE-like"/>
</dbReference>
<dbReference type="AlphaFoldDB" id="A0A3A4N7G7"/>
<dbReference type="EMBL" id="QZKU01000112">
    <property type="protein sequence ID" value="RJP17698.1"/>
    <property type="molecule type" value="Genomic_DNA"/>
</dbReference>
<dbReference type="InterPro" id="IPR006638">
    <property type="entry name" value="Elp3/MiaA/NifB-like_rSAM"/>
</dbReference>
<dbReference type="GO" id="GO:0046872">
    <property type="term" value="F:metal ion binding"/>
    <property type="evidence" value="ECO:0007669"/>
    <property type="project" value="UniProtKB-KW"/>
</dbReference>
<dbReference type="PANTHER" id="PTHR43409">
    <property type="entry name" value="ANAEROBIC MAGNESIUM-PROTOPORPHYRIN IX MONOMETHYL ESTER CYCLASE-RELATED"/>
    <property type="match status" value="1"/>
</dbReference>
<dbReference type="Pfam" id="PF04055">
    <property type="entry name" value="Radical_SAM"/>
    <property type="match status" value="1"/>
</dbReference>
<evidence type="ECO:0000256" key="6">
    <source>
        <dbReference type="SAM" id="MobiDB-lite"/>
    </source>
</evidence>
<protein>
    <submittedName>
        <fullName evidence="8">Radical SAM protein</fullName>
    </submittedName>
</protein>
<evidence type="ECO:0000256" key="1">
    <source>
        <dbReference type="ARBA" id="ARBA00001966"/>
    </source>
</evidence>
<evidence type="ECO:0000259" key="7">
    <source>
        <dbReference type="PROSITE" id="PS51918"/>
    </source>
</evidence>
<keyword evidence="3" id="KW-0479">Metal-binding</keyword>
<dbReference type="SFLD" id="SFLDS00029">
    <property type="entry name" value="Radical_SAM"/>
    <property type="match status" value="1"/>
</dbReference>
<organism evidence="8 9">
    <name type="scientific">Abyssobacteria bacterium (strain SURF_5)</name>
    <dbReference type="NCBI Taxonomy" id="2093360"/>
    <lineage>
        <taxon>Bacteria</taxon>
        <taxon>Pseudomonadati</taxon>
        <taxon>Candidatus Hydrogenedentota</taxon>
        <taxon>Candidatus Abyssobacteria</taxon>
    </lineage>
</organism>
<evidence type="ECO:0000313" key="8">
    <source>
        <dbReference type="EMBL" id="RJP17698.1"/>
    </source>
</evidence>
<proteinExistence type="predicted"/>
<dbReference type="SFLD" id="SFLDG01082">
    <property type="entry name" value="B12-binding_domain_containing"/>
    <property type="match status" value="1"/>
</dbReference>
<name>A0A3A4N7G7_ABYX5</name>
<dbReference type="GO" id="GO:0051536">
    <property type="term" value="F:iron-sulfur cluster binding"/>
    <property type="evidence" value="ECO:0007669"/>
    <property type="project" value="UniProtKB-KW"/>
</dbReference>
<comment type="cofactor">
    <cofactor evidence="1">
        <name>[4Fe-4S] cluster</name>
        <dbReference type="ChEBI" id="CHEBI:49883"/>
    </cofactor>
</comment>
<dbReference type="SUPFAM" id="SSF102114">
    <property type="entry name" value="Radical SAM enzymes"/>
    <property type="match status" value="1"/>
</dbReference>
<evidence type="ECO:0000256" key="4">
    <source>
        <dbReference type="ARBA" id="ARBA00023004"/>
    </source>
</evidence>
<evidence type="ECO:0000256" key="3">
    <source>
        <dbReference type="ARBA" id="ARBA00022723"/>
    </source>
</evidence>
<sequence>MEENARTSEVADMKRVLLTNQYGPYPRSWGTNSYDITETRFHRGQGAFALSSHIHCLALYLIAENIKAVTTVVEYPRIEDFEEELRKGYDYWGIQMVSINTNKVADMMRLARRIAPQTKIIIGGYGVLSLDDPPPGEPTRDAQYILEQADYICREEGIRFMRRLLGDEPVDRPITQKYPPRDGTTYPGLEQMFSDRSRNMALVALGCPNGCEFCCTSAMFKRKKIYVATPQETFESLKHNCRRNGGRATTTALMDEDFLMNRKYVHELGKLIQEDKEFGLRKLSYFCFGDLRSMTKYSMEELLENGVDTVWIGVESSIDDVITSEHNIAKRKCDDIKSTFRGMEEYGIGITASLVLGWDFHTRENIERDIDFFVDLKPSAHQITFLGACPGTKLYERMKKEGRINPEFAYKDIEQCNDVGSFIPKNFKRGELKHYFDLAHTKLYEANGPGIFRMFQLNLNGYETCSTSHRPLLRKDKAPFFEERCRRGYPLIEACAKYAPNEGVRQKVDEAKGKYLRLFGEPDEEQKVYSKFFCETVGRRAERLKTEPPDETPFDPPVRRTYYDPSRGPVPLVKKGRGPGDPVPYNAFDEPEHLSNVC</sequence>
<dbReference type="SMART" id="SM00729">
    <property type="entry name" value="Elp3"/>
    <property type="match status" value="1"/>
</dbReference>
<keyword evidence="4" id="KW-0408">Iron</keyword>
<keyword evidence="5" id="KW-0411">Iron-sulfur</keyword>
<evidence type="ECO:0000256" key="2">
    <source>
        <dbReference type="ARBA" id="ARBA00022691"/>
    </source>
</evidence>
<gene>
    <name evidence="8" type="ORF">C4520_15925</name>
</gene>
<dbReference type="PANTHER" id="PTHR43409:SF4">
    <property type="entry name" value="RADICAL SAM SUPERFAMILY PROTEIN"/>
    <property type="match status" value="1"/>
</dbReference>
<dbReference type="Proteomes" id="UP000265882">
    <property type="component" value="Unassembled WGS sequence"/>
</dbReference>
<reference evidence="8 9" key="1">
    <citation type="journal article" date="2017" name="ISME J.">
        <title>Energy and carbon metabolisms in a deep terrestrial subsurface fluid microbial community.</title>
        <authorList>
            <person name="Momper L."/>
            <person name="Jungbluth S.P."/>
            <person name="Lee M.D."/>
            <person name="Amend J.P."/>
        </authorList>
    </citation>
    <scope>NUCLEOTIDE SEQUENCE [LARGE SCALE GENOMIC DNA]</scope>
    <source>
        <strain evidence="8">SURF_5</strain>
    </source>
</reference>
<evidence type="ECO:0000313" key="9">
    <source>
        <dbReference type="Proteomes" id="UP000265882"/>
    </source>
</evidence>